<accession>K4FTI2</accession>
<dbReference type="InterPro" id="IPR036259">
    <property type="entry name" value="MFS_trans_sf"/>
</dbReference>
<dbReference type="PANTHER" id="PTHR23503:SF54">
    <property type="entry name" value="MAJOR FACILITATOR SUPERFAMILY (MFS) PROFILE DOMAIN-CONTAINING PROTEIN"/>
    <property type="match status" value="1"/>
</dbReference>
<evidence type="ECO:0000256" key="14">
    <source>
        <dbReference type="RuleBase" id="RU003346"/>
    </source>
</evidence>
<dbReference type="Gene3D" id="1.20.1250.20">
    <property type="entry name" value="MFS general substrate transporter like domains"/>
    <property type="match status" value="1"/>
</dbReference>
<dbReference type="GO" id="GO:0005353">
    <property type="term" value="F:fructose transmembrane transporter activity"/>
    <property type="evidence" value="ECO:0007669"/>
    <property type="project" value="UniProtKB-ARBA"/>
</dbReference>
<feature type="domain" description="Major facilitator superfamily (MFS) profile" evidence="16">
    <location>
        <begin position="15"/>
        <end position="458"/>
    </location>
</feature>
<comment type="catalytic activity">
    <reaction evidence="1">
        <text>D-fructose(out) = D-fructose(in)</text>
        <dbReference type="Rhea" id="RHEA:60372"/>
        <dbReference type="ChEBI" id="CHEBI:37721"/>
    </reaction>
</comment>
<sequence length="503" mass="56929">MLKELLHRKKLFLFTFVTGIGCSFQFGFNVSVINSASAFVKVFINETWMERHETPLQEYAAKLIWSFIVSVLPVGGIVGTYVGGHLTTKYGRKKCMLYNNIAIILISMIMGLSRRARYFEIILVARFLYGISIGFGIMCHSLYLGESAPKDQRGAVCMSRPMLFAFGKFMGQVVGLREILGRESTWPLLLAFSGLPALIQLVTLPWFPESPRYLLIEKGNRALCQDALRRLWGSGDFTEEINDMMAERAAIDSDRAKSIREVFRDRTIRWQLISAMVISMASQLSGINVIYFYTTDVYEQLGIPKDKIPYVGVGSGFIEILTSVICILFIERVGRKVLMWRGYSFMAVWMLILTVTLTLRNLSAWIPYCSLVFMFIYIFTYGLGPGCVSSVLILEIFTQSSRPAGLMISGTLQWIWLFVLGLVFPFLIDTIGQLSFLVFLVSCSFAAVFVYTMIPETKGKTLLQISEEFGKMNEVNRSCGNFLNKRHVVPNTTEVFVIESSRL</sequence>
<dbReference type="NCBIfam" id="TIGR00879">
    <property type="entry name" value="SP"/>
    <property type="match status" value="1"/>
</dbReference>
<dbReference type="GO" id="GO:0046323">
    <property type="term" value="P:D-glucose import"/>
    <property type="evidence" value="ECO:0007669"/>
    <property type="project" value="TreeGrafter"/>
</dbReference>
<keyword evidence="11 15" id="KW-0472">Membrane</keyword>
<feature type="transmembrane region" description="Helical" evidence="15">
    <location>
        <begin position="308"/>
        <end position="330"/>
    </location>
</feature>
<dbReference type="GO" id="GO:1990539">
    <property type="term" value="P:fructose import across plasma membrane"/>
    <property type="evidence" value="ECO:0007669"/>
    <property type="project" value="UniProtKB-ARBA"/>
</dbReference>
<dbReference type="GO" id="GO:0070837">
    <property type="term" value="P:dehydroascorbic acid transport"/>
    <property type="evidence" value="ECO:0007669"/>
    <property type="project" value="TreeGrafter"/>
</dbReference>
<evidence type="ECO:0000256" key="1">
    <source>
        <dbReference type="ARBA" id="ARBA00000590"/>
    </source>
</evidence>
<dbReference type="PANTHER" id="PTHR23503">
    <property type="entry name" value="SOLUTE CARRIER FAMILY 2"/>
    <property type="match status" value="1"/>
</dbReference>
<organism evidence="17">
    <name type="scientific">Callorhinchus milii</name>
    <name type="common">Ghost shark</name>
    <dbReference type="NCBI Taxonomy" id="7868"/>
    <lineage>
        <taxon>Eukaryota</taxon>
        <taxon>Metazoa</taxon>
        <taxon>Chordata</taxon>
        <taxon>Craniata</taxon>
        <taxon>Vertebrata</taxon>
        <taxon>Chondrichthyes</taxon>
        <taxon>Holocephali</taxon>
        <taxon>Chimaeriformes</taxon>
        <taxon>Callorhinchidae</taxon>
        <taxon>Callorhinchus</taxon>
    </lineage>
</organism>
<evidence type="ECO:0000313" key="17">
    <source>
        <dbReference type="EMBL" id="AFK11090.1"/>
    </source>
</evidence>
<evidence type="ECO:0000256" key="4">
    <source>
        <dbReference type="ARBA" id="ARBA00007004"/>
    </source>
</evidence>
<feature type="transmembrane region" description="Helical" evidence="15">
    <location>
        <begin position="118"/>
        <end position="143"/>
    </location>
</feature>
<feature type="transmembrane region" description="Helical" evidence="15">
    <location>
        <begin position="270"/>
        <end position="293"/>
    </location>
</feature>
<dbReference type="OrthoDB" id="4540492at2759"/>
<keyword evidence="7" id="KW-1003">Cell membrane</keyword>
<dbReference type="InterPro" id="IPR003663">
    <property type="entry name" value="Sugar/inositol_transpt"/>
</dbReference>
<proteinExistence type="evidence at transcript level"/>
<dbReference type="AlphaFoldDB" id="K4FTI2"/>
<dbReference type="PROSITE" id="PS00217">
    <property type="entry name" value="SUGAR_TRANSPORT_2"/>
    <property type="match status" value="1"/>
</dbReference>
<evidence type="ECO:0000256" key="11">
    <source>
        <dbReference type="ARBA" id="ARBA00023136"/>
    </source>
</evidence>
<dbReference type="InterPro" id="IPR045263">
    <property type="entry name" value="GLUT"/>
</dbReference>
<dbReference type="SUPFAM" id="SSF103473">
    <property type="entry name" value="MFS general substrate transporter"/>
    <property type="match status" value="1"/>
</dbReference>
<evidence type="ECO:0000256" key="9">
    <source>
        <dbReference type="ARBA" id="ARBA00022692"/>
    </source>
</evidence>
<keyword evidence="9 15" id="KW-0812">Transmembrane</keyword>
<reference evidence="17" key="1">
    <citation type="journal article" date="2012" name="PLoS ONE">
        <title>Sequencing and Analysis of Full-Length cDNAs, 5'-ESTs and 3'-ESTs from a Cartilaginous Fish, the Elephant Shark (Callorhinchus milii).</title>
        <authorList>
            <person name="Tan Y.Y."/>
            <person name="Kodzius R."/>
            <person name="Tay B.H."/>
            <person name="Tay A."/>
            <person name="Brenner S."/>
            <person name="Venkatesh B."/>
        </authorList>
    </citation>
    <scope>NUCLEOTIDE SEQUENCE</scope>
    <source>
        <tissue evidence="17">Kidney</tissue>
    </source>
</reference>
<dbReference type="GO" id="GO:0042383">
    <property type="term" value="C:sarcolemma"/>
    <property type="evidence" value="ECO:0007669"/>
    <property type="project" value="UniProtKB-SubCell"/>
</dbReference>
<feature type="transmembrane region" description="Helical" evidence="15">
    <location>
        <begin position="365"/>
        <end position="394"/>
    </location>
</feature>
<dbReference type="PROSITE" id="PS50850">
    <property type="entry name" value="MFS"/>
    <property type="match status" value="1"/>
</dbReference>
<keyword evidence="10 15" id="KW-1133">Transmembrane helix</keyword>
<evidence type="ECO:0000256" key="3">
    <source>
        <dbReference type="ARBA" id="ARBA00004651"/>
    </source>
</evidence>
<feature type="transmembrane region" description="Helical" evidence="15">
    <location>
        <begin position="342"/>
        <end position="359"/>
    </location>
</feature>
<dbReference type="InterPro" id="IPR020846">
    <property type="entry name" value="MFS_dom"/>
</dbReference>
<dbReference type="InterPro" id="IPR005829">
    <property type="entry name" value="Sugar_transporter_CS"/>
</dbReference>
<comment type="subcellular location">
    <subcellularLocation>
        <location evidence="2">Cell membrane</location>
        <location evidence="2">Sarcolemma</location>
    </subcellularLocation>
    <subcellularLocation>
        <location evidence="3">Cell membrane</location>
        <topology evidence="3">Multi-pass membrane protein</topology>
    </subcellularLocation>
</comment>
<feature type="transmembrane region" description="Helical" evidence="15">
    <location>
        <begin position="95"/>
        <end position="112"/>
    </location>
</feature>
<evidence type="ECO:0000256" key="12">
    <source>
        <dbReference type="ARBA" id="ARBA00029961"/>
    </source>
</evidence>
<evidence type="ECO:0000256" key="6">
    <source>
        <dbReference type="ARBA" id="ARBA00022448"/>
    </source>
</evidence>
<keyword evidence="8" id="KW-0762">Sugar transport</keyword>
<dbReference type="Pfam" id="PF00083">
    <property type="entry name" value="Sugar_tr"/>
    <property type="match status" value="1"/>
</dbReference>
<name>K4FTI2_CALMI</name>
<evidence type="ECO:0000256" key="2">
    <source>
        <dbReference type="ARBA" id="ARBA00004135"/>
    </source>
</evidence>
<evidence type="ECO:0000256" key="7">
    <source>
        <dbReference type="ARBA" id="ARBA00022475"/>
    </source>
</evidence>
<evidence type="ECO:0000259" key="16">
    <source>
        <dbReference type="PROSITE" id="PS50850"/>
    </source>
</evidence>
<dbReference type="GO" id="GO:0055056">
    <property type="term" value="F:D-glucose transmembrane transporter activity"/>
    <property type="evidence" value="ECO:0007669"/>
    <property type="project" value="TreeGrafter"/>
</dbReference>
<feature type="transmembrane region" description="Helical" evidence="15">
    <location>
        <begin position="64"/>
        <end position="83"/>
    </location>
</feature>
<dbReference type="EMBL" id="JX052862">
    <property type="protein sequence ID" value="AFK11090.1"/>
    <property type="molecule type" value="mRNA"/>
</dbReference>
<protein>
    <recommendedName>
        <fullName evidence="5">Solute carrier family 2, facilitated glucose transporter member 5</fullName>
    </recommendedName>
    <alternativeName>
        <fullName evidence="13">Fructose transporter</fullName>
    </alternativeName>
    <alternativeName>
        <fullName evidence="12">Glucose transporter type 5, small intestine</fullName>
    </alternativeName>
</protein>
<dbReference type="KEGG" id="cmk:103189861"/>
<evidence type="ECO:0000256" key="8">
    <source>
        <dbReference type="ARBA" id="ARBA00022597"/>
    </source>
</evidence>
<feature type="transmembrane region" description="Helical" evidence="15">
    <location>
        <begin position="406"/>
        <end position="428"/>
    </location>
</feature>
<dbReference type="PRINTS" id="PR00171">
    <property type="entry name" value="SUGRTRNSPORT"/>
</dbReference>
<dbReference type="PROSITE" id="PS51257">
    <property type="entry name" value="PROKAR_LIPOPROTEIN"/>
    <property type="match status" value="1"/>
</dbReference>
<evidence type="ECO:0000256" key="5">
    <source>
        <dbReference type="ARBA" id="ARBA00015973"/>
    </source>
</evidence>
<evidence type="ECO:0000256" key="10">
    <source>
        <dbReference type="ARBA" id="ARBA00022989"/>
    </source>
</evidence>
<dbReference type="GeneID" id="103189861"/>
<feature type="transmembrane region" description="Helical" evidence="15">
    <location>
        <begin position="434"/>
        <end position="454"/>
    </location>
</feature>
<dbReference type="FunFam" id="1.20.1250.20:FF:001511">
    <property type="entry name" value="Solute carrier family 2, facilitated glucose transporter member 5"/>
    <property type="match status" value="1"/>
</dbReference>
<keyword evidence="6 14" id="KW-0813">Transport</keyword>
<evidence type="ECO:0000256" key="15">
    <source>
        <dbReference type="SAM" id="Phobius"/>
    </source>
</evidence>
<dbReference type="RefSeq" id="NP_001279389.1">
    <property type="nucleotide sequence ID" value="NM_001292460.1"/>
</dbReference>
<evidence type="ECO:0000256" key="13">
    <source>
        <dbReference type="ARBA" id="ARBA00031099"/>
    </source>
</evidence>
<dbReference type="InterPro" id="IPR005828">
    <property type="entry name" value="MFS_sugar_transport-like"/>
</dbReference>
<comment type="similarity">
    <text evidence="4">Belongs to the major facilitator superfamily. Sugar transporter (TC 2.A.1.1) family. Glucose transporter subfamily.</text>
</comment>